<organism evidence="2 3">
    <name type="scientific">candidate division CSSED10-310 bacterium</name>
    <dbReference type="NCBI Taxonomy" id="2855610"/>
    <lineage>
        <taxon>Bacteria</taxon>
        <taxon>Bacteria division CSSED10-310</taxon>
    </lineage>
</organism>
<feature type="domain" description="Cyclic nucleotide-binding" evidence="1">
    <location>
        <begin position="12"/>
        <end position="115"/>
    </location>
</feature>
<accession>A0ABV6YSL4</accession>
<keyword evidence="3" id="KW-1185">Reference proteome</keyword>
<dbReference type="Proteomes" id="UP001594351">
    <property type="component" value="Unassembled WGS sequence"/>
</dbReference>
<dbReference type="CDD" id="cd00038">
    <property type="entry name" value="CAP_ED"/>
    <property type="match status" value="1"/>
</dbReference>
<sequence>MPDKVKFSRKEIFDYLTPDQMDAVSETSEVIHRKAGEKVYERGKRAIYFFVVLKGKVALSYPIKQDFSVIIDELGPGSMFGSCACLNLEKYNLNAQCLEDSDILRIESGILKKLMDNDLRLGYTIQSKISEIYFLRYITAMKNLKAVVMDVQT</sequence>
<reference evidence="2 3" key="1">
    <citation type="submission" date="2024-09" db="EMBL/GenBank/DDBJ databases">
        <title>Laminarin stimulates single cell rates of sulfate reduction while oxygen inhibits transcriptomic activity in coastal marine sediment.</title>
        <authorList>
            <person name="Lindsay M."/>
            <person name="Orcutt B."/>
            <person name="Emerson D."/>
            <person name="Stepanauskas R."/>
            <person name="D'Angelo T."/>
        </authorList>
    </citation>
    <scope>NUCLEOTIDE SEQUENCE [LARGE SCALE GENOMIC DNA]</scope>
    <source>
        <strain evidence="2">SAG AM-311-K15</strain>
    </source>
</reference>
<dbReference type="Pfam" id="PF00027">
    <property type="entry name" value="cNMP_binding"/>
    <property type="match status" value="1"/>
</dbReference>
<gene>
    <name evidence="2" type="ORF">ACFL27_03165</name>
</gene>
<name>A0ABV6YSL4_UNCC1</name>
<comment type="caution">
    <text evidence="2">The sequence shown here is derived from an EMBL/GenBank/DDBJ whole genome shotgun (WGS) entry which is preliminary data.</text>
</comment>
<dbReference type="PROSITE" id="PS50042">
    <property type="entry name" value="CNMP_BINDING_3"/>
    <property type="match status" value="1"/>
</dbReference>
<evidence type="ECO:0000313" key="2">
    <source>
        <dbReference type="EMBL" id="MFC1849188.1"/>
    </source>
</evidence>
<dbReference type="InterPro" id="IPR018490">
    <property type="entry name" value="cNMP-bd_dom_sf"/>
</dbReference>
<dbReference type="InterPro" id="IPR000595">
    <property type="entry name" value="cNMP-bd_dom"/>
</dbReference>
<dbReference type="EMBL" id="JBHPBY010000025">
    <property type="protein sequence ID" value="MFC1849188.1"/>
    <property type="molecule type" value="Genomic_DNA"/>
</dbReference>
<evidence type="ECO:0000313" key="3">
    <source>
        <dbReference type="Proteomes" id="UP001594351"/>
    </source>
</evidence>
<dbReference type="InterPro" id="IPR014710">
    <property type="entry name" value="RmlC-like_jellyroll"/>
</dbReference>
<proteinExistence type="predicted"/>
<protein>
    <submittedName>
        <fullName evidence="2">Crp/Fnr family transcriptional regulator</fullName>
    </submittedName>
</protein>
<dbReference type="SUPFAM" id="SSF51206">
    <property type="entry name" value="cAMP-binding domain-like"/>
    <property type="match status" value="1"/>
</dbReference>
<evidence type="ECO:0000259" key="1">
    <source>
        <dbReference type="PROSITE" id="PS50042"/>
    </source>
</evidence>
<dbReference type="Gene3D" id="2.60.120.10">
    <property type="entry name" value="Jelly Rolls"/>
    <property type="match status" value="1"/>
</dbReference>